<evidence type="ECO:0000256" key="6">
    <source>
        <dbReference type="RuleBase" id="RU000481"/>
    </source>
</evidence>
<dbReference type="PATRIC" id="fig|1206767.3.peg.3231"/>
<keyword evidence="5" id="KW-0663">Pyridoxal phosphate</keyword>
<evidence type="ECO:0000256" key="2">
    <source>
        <dbReference type="ARBA" id="ARBA00007441"/>
    </source>
</evidence>
<sequence>MSSGAVVTSLSHRFSQRAKNIKISATKLMPMLASEVGGCASLGQGVPSFATPPHVAEAVCRALADQPSAGKYSLQPGMPELRRAVADLLAAEKRLIADPDREIAITVGGMEALLCAVLCLCERGDEVIVPEPFYPSHVEQVLLAEAQPVLVPLRRQNWSLDAEAVAAAVTERTRAIIINSPHNPTGAVFAKDDLLAVAEVALTHGLTIICDDTYDALAYDEPAFSLASLPELRDNLVAVGSFSKRFALTGWRVGFAFAPEPIMGQMLKVHDCTAICAPTPSQIAALASLTGPQSVYAGFIDALRERRTRIMARLDAMDGLAYNAPAGAFYIMARYPVPGAPMDVATRLIREARVITIPGDSFGPGGEGSLRLSYGAEPAEIDTACDRLAEWFARQG</sequence>
<dbReference type="Pfam" id="PF00155">
    <property type="entry name" value="Aminotran_1_2"/>
    <property type="match status" value="1"/>
</dbReference>
<evidence type="ECO:0000256" key="5">
    <source>
        <dbReference type="ARBA" id="ARBA00022898"/>
    </source>
</evidence>
<dbReference type="InterPro" id="IPR004839">
    <property type="entry name" value="Aminotransferase_I/II_large"/>
</dbReference>
<dbReference type="GO" id="GO:0006520">
    <property type="term" value="P:amino acid metabolic process"/>
    <property type="evidence" value="ECO:0007669"/>
    <property type="project" value="InterPro"/>
</dbReference>
<dbReference type="FunFam" id="3.40.640.10:FF:000033">
    <property type="entry name" value="Aspartate aminotransferase"/>
    <property type="match status" value="1"/>
</dbReference>
<evidence type="ECO:0000313" key="9">
    <source>
        <dbReference type="Proteomes" id="UP000006272"/>
    </source>
</evidence>
<dbReference type="InterPro" id="IPR015421">
    <property type="entry name" value="PyrdxlP-dep_Trfase_major"/>
</dbReference>
<keyword evidence="4 6" id="KW-0808">Transferase</keyword>
<evidence type="ECO:0000313" key="8">
    <source>
        <dbReference type="EMBL" id="EKO38018.1"/>
    </source>
</evidence>
<feature type="domain" description="Aminotransferase class I/classII large" evidence="7">
    <location>
        <begin position="41"/>
        <end position="388"/>
    </location>
</feature>
<dbReference type="Gene3D" id="3.90.1150.10">
    <property type="entry name" value="Aspartate Aminotransferase, domain 1"/>
    <property type="match status" value="1"/>
</dbReference>
<proteinExistence type="inferred from homology"/>
<evidence type="ECO:0000256" key="4">
    <source>
        <dbReference type="ARBA" id="ARBA00022679"/>
    </source>
</evidence>
<name>K6H6A8_9BACT</name>
<comment type="cofactor">
    <cofactor evidence="1 6">
        <name>pyridoxal 5'-phosphate</name>
        <dbReference type="ChEBI" id="CHEBI:597326"/>
    </cofactor>
</comment>
<dbReference type="InterPro" id="IPR015422">
    <property type="entry name" value="PyrdxlP-dep_Trfase_small"/>
</dbReference>
<dbReference type="EMBL" id="ALAO01000307">
    <property type="protein sequence ID" value="EKO38018.1"/>
    <property type="molecule type" value="Genomic_DNA"/>
</dbReference>
<dbReference type="InterPro" id="IPR050596">
    <property type="entry name" value="AspAT/PAT-like"/>
</dbReference>
<evidence type="ECO:0000256" key="3">
    <source>
        <dbReference type="ARBA" id="ARBA00022576"/>
    </source>
</evidence>
<accession>K6H6A8</accession>
<dbReference type="Gene3D" id="3.40.640.10">
    <property type="entry name" value="Type I PLP-dependent aspartate aminotransferase-like (Major domain)"/>
    <property type="match status" value="1"/>
</dbReference>
<dbReference type="SUPFAM" id="SSF53383">
    <property type="entry name" value="PLP-dependent transferases"/>
    <property type="match status" value="1"/>
</dbReference>
<dbReference type="GO" id="GO:0030170">
    <property type="term" value="F:pyridoxal phosphate binding"/>
    <property type="evidence" value="ECO:0007669"/>
    <property type="project" value="InterPro"/>
</dbReference>
<dbReference type="InterPro" id="IPR015424">
    <property type="entry name" value="PyrdxlP-dep_Trfase"/>
</dbReference>
<dbReference type="GO" id="GO:0008483">
    <property type="term" value="F:transaminase activity"/>
    <property type="evidence" value="ECO:0007669"/>
    <property type="project" value="UniProtKB-KW"/>
</dbReference>
<dbReference type="PROSITE" id="PS00105">
    <property type="entry name" value="AA_TRANSFER_CLASS_1"/>
    <property type="match status" value="1"/>
</dbReference>
<comment type="caution">
    <text evidence="8">The sequence shown here is derived from an EMBL/GenBank/DDBJ whole genome shotgun (WGS) entry which is preliminary data.</text>
</comment>
<dbReference type="AlphaFoldDB" id="K6H6A8"/>
<dbReference type="PANTHER" id="PTHR46383:SF1">
    <property type="entry name" value="ASPARTATE AMINOTRANSFERASE"/>
    <property type="match status" value="1"/>
</dbReference>
<evidence type="ECO:0000259" key="7">
    <source>
        <dbReference type="Pfam" id="PF00155"/>
    </source>
</evidence>
<keyword evidence="3 6" id="KW-0032">Aminotransferase</keyword>
<organism evidence="8 9">
    <name type="scientific">Solidesulfovibrio magneticus str. Maddingley MBC34</name>
    <dbReference type="NCBI Taxonomy" id="1206767"/>
    <lineage>
        <taxon>Bacteria</taxon>
        <taxon>Pseudomonadati</taxon>
        <taxon>Thermodesulfobacteriota</taxon>
        <taxon>Desulfovibrionia</taxon>
        <taxon>Desulfovibrionales</taxon>
        <taxon>Desulfovibrionaceae</taxon>
        <taxon>Solidesulfovibrio</taxon>
    </lineage>
</organism>
<dbReference type="EC" id="2.6.1.-" evidence="6"/>
<gene>
    <name evidence="8" type="ORF">B193_3298</name>
</gene>
<dbReference type="PRINTS" id="PR00753">
    <property type="entry name" value="ACCSYNTHASE"/>
</dbReference>
<evidence type="ECO:0000256" key="1">
    <source>
        <dbReference type="ARBA" id="ARBA00001933"/>
    </source>
</evidence>
<dbReference type="PANTHER" id="PTHR46383">
    <property type="entry name" value="ASPARTATE AMINOTRANSFERASE"/>
    <property type="match status" value="1"/>
</dbReference>
<dbReference type="InterPro" id="IPR004838">
    <property type="entry name" value="NHTrfase_class1_PyrdxlP-BS"/>
</dbReference>
<dbReference type="Proteomes" id="UP000006272">
    <property type="component" value="Unassembled WGS sequence"/>
</dbReference>
<reference evidence="8 9" key="1">
    <citation type="submission" date="2012-07" db="EMBL/GenBank/DDBJ databases">
        <title>Draft genome sequence of Desulfovibrio magneticus str. Maddingley MBC34 obtained from a metagenomic sequence of a methanogenic enrichment isolated from coal-seam formation water in Victoria, Australia.</title>
        <authorList>
            <person name="Greenfield P."/>
            <person name="Hendry P."/>
            <person name="Li D."/>
            <person name="Rosewarne C.P."/>
            <person name="Tran-Dinh N."/>
            <person name="Elbourne L.D.H."/>
            <person name="Paulsen I.T."/>
            <person name="Midgley D.J."/>
        </authorList>
    </citation>
    <scope>NUCLEOTIDE SEQUENCE [LARGE SCALE GENOMIC DNA]</scope>
    <source>
        <strain evidence="9">Maddingley MBC34</strain>
    </source>
</reference>
<comment type="similarity">
    <text evidence="2 6">Belongs to the class-I pyridoxal-phosphate-dependent aminotransferase family.</text>
</comment>
<protein>
    <recommendedName>
        <fullName evidence="6">Aminotransferase</fullName>
        <ecNumber evidence="6">2.6.1.-</ecNumber>
    </recommendedName>
</protein>
<dbReference type="CDD" id="cd00609">
    <property type="entry name" value="AAT_like"/>
    <property type="match status" value="1"/>
</dbReference>